<comment type="caution">
    <text evidence="3">The sequence shown here is derived from an EMBL/GenBank/DDBJ whole genome shotgun (WGS) entry which is preliminary data.</text>
</comment>
<feature type="signal peptide" evidence="2">
    <location>
        <begin position="1"/>
        <end position="27"/>
    </location>
</feature>
<dbReference type="Gene3D" id="3.90.190.10">
    <property type="entry name" value="Protein tyrosine phosphatase superfamily"/>
    <property type="match status" value="1"/>
</dbReference>
<keyword evidence="2" id="KW-0732">Signal</keyword>
<protein>
    <submittedName>
        <fullName evidence="3">Protein tyrosine serine phosphatase</fullName>
    </submittedName>
</protein>
<dbReference type="PANTHER" id="PTHR31126">
    <property type="entry name" value="TYROSINE-PROTEIN PHOSPHATASE"/>
    <property type="match status" value="1"/>
</dbReference>
<dbReference type="Pfam" id="PF13350">
    <property type="entry name" value="Y_phosphatase3"/>
    <property type="match status" value="1"/>
</dbReference>
<evidence type="ECO:0000313" key="3">
    <source>
        <dbReference type="EMBL" id="KRM46912.1"/>
    </source>
</evidence>
<dbReference type="PROSITE" id="PS51257">
    <property type="entry name" value="PROKAR_LIPOPROTEIN"/>
    <property type="match status" value="1"/>
</dbReference>
<dbReference type="EMBL" id="AZGK01000004">
    <property type="protein sequence ID" value="KRM46912.1"/>
    <property type="molecule type" value="Genomic_DNA"/>
</dbReference>
<evidence type="ECO:0000256" key="1">
    <source>
        <dbReference type="ARBA" id="ARBA00009580"/>
    </source>
</evidence>
<comment type="similarity">
    <text evidence="1">Belongs to the protein-tyrosine phosphatase family.</text>
</comment>
<dbReference type="GeneID" id="69802424"/>
<dbReference type="GO" id="GO:0004721">
    <property type="term" value="F:phosphoprotein phosphatase activity"/>
    <property type="evidence" value="ECO:0007669"/>
    <property type="project" value="InterPro"/>
</dbReference>
<dbReference type="PATRIC" id="fig|1423784.4.peg.1859"/>
<evidence type="ECO:0000256" key="2">
    <source>
        <dbReference type="SAM" id="SignalP"/>
    </source>
</evidence>
<sequence>MTITLKKLWLALGVGLVALTASCASSAKTPNLGTHIKLTRTANTRDLGGIKTKNGLHIRQGRLFRSDALTNLTHHDRLDLQKKHDVKAVIDFRSKPEIKQRPDSRISGARLHQLNILSNLSSGRNRMPQYYRQLVTDKQDIRAYRSMFKILLQQKQGAVLYHCTYGKDRTGIATMLILSSLGVPKTTIMKNYLASNRYLSASKLPQYKKGHWTPVRSAYLNAAYSAIDQRSGSMKQYLNSEMHLSTTDIQKLRTRYLTK</sequence>
<dbReference type="InterPro" id="IPR029021">
    <property type="entry name" value="Prot-tyrosine_phosphatase-like"/>
</dbReference>
<reference evidence="3 4" key="1">
    <citation type="journal article" date="2015" name="Genome Announc.">
        <title>Expanding the biotechnology potential of lactobacilli through comparative genomics of 213 strains and associated genera.</title>
        <authorList>
            <person name="Sun Z."/>
            <person name="Harris H.M."/>
            <person name="McCann A."/>
            <person name="Guo C."/>
            <person name="Argimon S."/>
            <person name="Zhang W."/>
            <person name="Yang X."/>
            <person name="Jeffery I.B."/>
            <person name="Cooney J.C."/>
            <person name="Kagawa T.F."/>
            <person name="Liu W."/>
            <person name="Song Y."/>
            <person name="Salvetti E."/>
            <person name="Wrobel A."/>
            <person name="Rasinkangas P."/>
            <person name="Parkhill J."/>
            <person name="Rea M.C."/>
            <person name="O'Sullivan O."/>
            <person name="Ritari J."/>
            <person name="Douillard F.P."/>
            <person name="Paul Ross R."/>
            <person name="Yang R."/>
            <person name="Briner A.E."/>
            <person name="Felis G.E."/>
            <person name="de Vos W.M."/>
            <person name="Barrangou R."/>
            <person name="Klaenhammer T.R."/>
            <person name="Caufield P.W."/>
            <person name="Cui Y."/>
            <person name="Zhang H."/>
            <person name="O'Toole P.W."/>
        </authorList>
    </citation>
    <scope>NUCLEOTIDE SEQUENCE [LARGE SCALE GENOMIC DNA]</scope>
    <source>
        <strain evidence="3 4">DSM 5707</strain>
    </source>
</reference>
<feature type="chain" id="PRO_5006413992" evidence="2">
    <location>
        <begin position="28"/>
        <end position="259"/>
    </location>
</feature>
<gene>
    <name evidence="3" type="ORF">FC51_GL001825</name>
</gene>
<dbReference type="SUPFAM" id="SSF52799">
    <property type="entry name" value="(Phosphotyrosine protein) phosphatases II"/>
    <property type="match status" value="1"/>
</dbReference>
<dbReference type="InterPro" id="IPR026893">
    <property type="entry name" value="Tyr/Ser_Pase_IphP-type"/>
</dbReference>
<organism evidence="3 4">
    <name type="scientific">Lentilactobacillus parabuchneri DSM 5707 = NBRC 107865</name>
    <dbReference type="NCBI Taxonomy" id="1423784"/>
    <lineage>
        <taxon>Bacteria</taxon>
        <taxon>Bacillati</taxon>
        <taxon>Bacillota</taxon>
        <taxon>Bacilli</taxon>
        <taxon>Lactobacillales</taxon>
        <taxon>Lactobacillaceae</taxon>
        <taxon>Lentilactobacillus</taxon>
    </lineage>
</organism>
<accession>A0A0R1YWH3</accession>
<dbReference type="PANTHER" id="PTHR31126:SF1">
    <property type="entry name" value="TYROSINE SPECIFIC PROTEIN PHOSPHATASES DOMAIN-CONTAINING PROTEIN"/>
    <property type="match status" value="1"/>
</dbReference>
<dbReference type="AlphaFoldDB" id="A0A0R1YWH3"/>
<dbReference type="Proteomes" id="UP000051957">
    <property type="component" value="Unassembled WGS sequence"/>
</dbReference>
<proteinExistence type="inferred from homology"/>
<evidence type="ECO:0000313" key="4">
    <source>
        <dbReference type="Proteomes" id="UP000051957"/>
    </source>
</evidence>
<dbReference type="RefSeq" id="WP_057909927.1">
    <property type="nucleotide sequence ID" value="NZ_AZGK01000004.1"/>
</dbReference>
<name>A0A0R1YWH3_9LACO</name>